<keyword evidence="2" id="KW-0813">Transport</keyword>
<dbReference type="STRING" id="126957.T1IU25"/>
<reference evidence="7" key="1">
    <citation type="submission" date="2011-05" db="EMBL/GenBank/DDBJ databases">
        <authorList>
            <person name="Richards S.R."/>
            <person name="Qu J."/>
            <person name="Jiang H."/>
            <person name="Jhangiani S.N."/>
            <person name="Agravi P."/>
            <person name="Goodspeed R."/>
            <person name="Gross S."/>
            <person name="Mandapat C."/>
            <person name="Jackson L."/>
            <person name="Mathew T."/>
            <person name="Pu L."/>
            <person name="Thornton R."/>
            <person name="Saada N."/>
            <person name="Wilczek-Boney K.B."/>
            <person name="Lee S."/>
            <person name="Kovar C."/>
            <person name="Wu Y."/>
            <person name="Scherer S.E."/>
            <person name="Worley K.C."/>
            <person name="Muzny D.M."/>
            <person name="Gibbs R."/>
        </authorList>
    </citation>
    <scope>NUCLEOTIDE SEQUENCE</scope>
    <source>
        <strain evidence="7">Brora</strain>
    </source>
</reference>
<evidence type="ECO:0000256" key="5">
    <source>
        <dbReference type="ARBA" id="ARBA00023284"/>
    </source>
</evidence>
<keyword evidence="3" id="KW-0249">Electron transport</keyword>
<dbReference type="GO" id="GO:0015035">
    <property type="term" value="F:protein-disulfide reductase activity"/>
    <property type="evidence" value="ECO:0007669"/>
    <property type="project" value="TreeGrafter"/>
</dbReference>
<sequence length="117" mass="12566">MGVSSSTPSATSIVSQEESSNKLHEAAAYINSVVNQNCVVIFSKTDCPYSTKAKRVPRVFVNGNCIGGGIDTEKLYHEGKLLFLLDQCCSAHAIRSSKNISAENMSTDNTSTKSESE</sequence>
<dbReference type="SUPFAM" id="SSF52833">
    <property type="entry name" value="Thioredoxin-like"/>
    <property type="match status" value="1"/>
</dbReference>
<keyword evidence="4" id="KW-1015">Disulfide bond</keyword>
<proteinExistence type="inferred from homology"/>
<dbReference type="EnsemblMetazoa" id="SMAR004639-RA">
    <property type="protein sequence ID" value="SMAR004639-PA"/>
    <property type="gene ID" value="SMAR004639"/>
</dbReference>
<dbReference type="EMBL" id="JH431516">
    <property type="status" value="NOT_ANNOTATED_CDS"/>
    <property type="molecule type" value="Genomic_DNA"/>
</dbReference>
<dbReference type="PANTHER" id="PTHR46679">
    <property type="match status" value="1"/>
</dbReference>
<evidence type="ECO:0000256" key="1">
    <source>
        <dbReference type="ARBA" id="ARBA00007787"/>
    </source>
</evidence>
<dbReference type="GO" id="GO:0005739">
    <property type="term" value="C:mitochondrion"/>
    <property type="evidence" value="ECO:0007669"/>
    <property type="project" value="TreeGrafter"/>
</dbReference>
<reference evidence="6" key="2">
    <citation type="submission" date="2015-02" db="UniProtKB">
        <authorList>
            <consortium name="EnsemblMetazoa"/>
        </authorList>
    </citation>
    <scope>IDENTIFICATION</scope>
</reference>
<evidence type="ECO:0000256" key="4">
    <source>
        <dbReference type="ARBA" id="ARBA00023157"/>
    </source>
</evidence>
<dbReference type="Proteomes" id="UP000014500">
    <property type="component" value="Unassembled WGS sequence"/>
</dbReference>
<dbReference type="HOGENOM" id="CLU_2087857_0_0_1"/>
<evidence type="ECO:0000256" key="2">
    <source>
        <dbReference type="ARBA" id="ARBA00022448"/>
    </source>
</evidence>
<name>T1IU25_STRMM</name>
<accession>T1IU25</accession>
<dbReference type="eggNOG" id="KOG1752">
    <property type="taxonomic scope" value="Eukaryota"/>
</dbReference>
<evidence type="ECO:0000256" key="3">
    <source>
        <dbReference type="ARBA" id="ARBA00022982"/>
    </source>
</evidence>
<keyword evidence="5" id="KW-0676">Redox-active center</keyword>
<organism evidence="6 7">
    <name type="scientific">Strigamia maritima</name>
    <name type="common">European centipede</name>
    <name type="synonym">Geophilus maritimus</name>
    <dbReference type="NCBI Taxonomy" id="126957"/>
    <lineage>
        <taxon>Eukaryota</taxon>
        <taxon>Metazoa</taxon>
        <taxon>Ecdysozoa</taxon>
        <taxon>Arthropoda</taxon>
        <taxon>Myriapoda</taxon>
        <taxon>Chilopoda</taxon>
        <taxon>Pleurostigmophora</taxon>
        <taxon>Geophilomorpha</taxon>
        <taxon>Linotaeniidae</taxon>
        <taxon>Strigamia</taxon>
    </lineage>
</organism>
<comment type="similarity">
    <text evidence="1">Belongs to the glutaredoxin family.</text>
</comment>
<keyword evidence="7" id="KW-1185">Reference proteome</keyword>
<evidence type="ECO:0000313" key="6">
    <source>
        <dbReference type="EnsemblMetazoa" id="SMAR004639-PA"/>
    </source>
</evidence>
<dbReference type="AlphaFoldDB" id="T1IU25"/>
<evidence type="ECO:0000313" key="7">
    <source>
        <dbReference type="Proteomes" id="UP000014500"/>
    </source>
</evidence>
<evidence type="ECO:0008006" key="8">
    <source>
        <dbReference type="Google" id="ProtNLM"/>
    </source>
</evidence>
<dbReference type="InterPro" id="IPR036249">
    <property type="entry name" value="Thioredoxin-like_sf"/>
</dbReference>
<dbReference type="PhylomeDB" id="T1IU25"/>
<dbReference type="PANTHER" id="PTHR46679:SF1">
    <property type="entry name" value="GLUTAREDOXIN-2, MITOCHONDRIAL"/>
    <property type="match status" value="1"/>
</dbReference>
<protein>
    <recommendedName>
        <fullName evidence="8">Glutaredoxin domain-containing protein</fullName>
    </recommendedName>
</protein>
<dbReference type="Gene3D" id="3.40.30.10">
    <property type="entry name" value="Glutaredoxin"/>
    <property type="match status" value="2"/>
</dbReference>